<dbReference type="Gene3D" id="3.40.50.720">
    <property type="entry name" value="NAD(P)-binding Rossmann-like Domain"/>
    <property type="match status" value="1"/>
</dbReference>
<comment type="caution">
    <text evidence="4">The sequence shown here is derived from an EMBL/GenBank/DDBJ whole genome shotgun (WGS) entry which is preliminary data.</text>
</comment>
<accession>A0ABP9I7Q7</accession>
<comment type="similarity">
    <text evidence="1 3">Belongs to the short-chain dehydrogenases/reductases (SDR) family.</text>
</comment>
<dbReference type="SUPFAM" id="SSF51735">
    <property type="entry name" value="NAD(P)-binding Rossmann-fold domains"/>
    <property type="match status" value="1"/>
</dbReference>
<evidence type="ECO:0000313" key="5">
    <source>
        <dbReference type="Proteomes" id="UP001500466"/>
    </source>
</evidence>
<keyword evidence="2" id="KW-0560">Oxidoreductase</keyword>
<dbReference type="EMBL" id="BAABHS010000042">
    <property type="protein sequence ID" value="GAA4990942.1"/>
    <property type="molecule type" value="Genomic_DNA"/>
</dbReference>
<dbReference type="PRINTS" id="PR00080">
    <property type="entry name" value="SDRFAMILY"/>
</dbReference>
<evidence type="ECO:0000256" key="1">
    <source>
        <dbReference type="ARBA" id="ARBA00006484"/>
    </source>
</evidence>
<dbReference type="PRINTS" id="PR00081">
    <property type="entry name" value="GDHRDH"/>
</dbReference>
<dbReference type="InterPro" id="IPR036291">
    <property type="entry name" value="NAD(P)-bd_dom_sf"/>
</dbReference>
<dbReference type="PANTHER" id="PTHR43180:SF42">
    <property type="entry name" value="SHORT-CHAIN DEHYDROGENASE REDUCTASE ATA1"/>
    <property type="match status" value="1"/>
</dbReference>
<dbReference type="Proteomes" id="UP001500466">
    <property type="component" value="Unassembled WGS sequence"/>
</dbReference>
<evidence type="ECO:0000256" key="3">
    <source>
        <dbReference type="RuleBase" id="RU000363"/>
    </source>
</evidence>
<reference evidence="5" key="1">
    <citation type="journal article" date="2019" name="Int. J. Syst. Evol. Microbiol.">
        <title>The Global Catalogue of Microorganisms (GCM) 10K type strain sequencing project: providing services to taxonomists for standard genome sequencing and annotation.</title>
        <authorList>
            <consortium name="The Broad Institute Genomics Platform"/>
            <consortium name="The Broad Institute Genome Sequencing Center for Infectious Disease"/>
            <person name="Wu L."/>
            <person name="Ma J."/>
        </authorList>
    </citation>
    <scope>NUCLEOTIDE SEQUENCE [LARGE SCALE GENOMIC DNA]</scope>
    <source>
        <strain evidence="5">JCM 17986</strain>
    </source>
</reference>
<proteinExistence type="inferred from homology"/>
<dbReference type="Pfam" id="PF13561">
    <property type="entry name" value="adh_short_C2"/>
    <property type="match status" value="1"/>
</dbReference>
<keyword evidence="5" id="KW-1185">Reference proteome</keyword>
<dbReference type="InterPro" id="IPR002347">
    <property type="entry name" value="SDR_fam"/>
</dbReference>
<dbReference type="RefSeq" id="WP_345680164.1">
    <property type="nucleotide sequence ID" value="NZ_BAABHS010000042.1"/>
</dbReference>
<organism evidence="4 5">
    <name type="scientific">Yinghuangia aomiensis</name>
    <dbReference type="NCBI Taxonomy" id="676205"/>
    <lineage>
        <taxon>Bacteria</taxon>
        <taxon>Bacillati</taxon>
        <taxon>Actinomycetota</taxon>
        <taxon>Actinomycetes</taxon>
        <taxon>Kitasatosporales</taxon>
        <taxon>Streptomycetaceae</taxon>
        <taxon>Yinghuangia</taxon>
    </lineage>
</organism>
<dbReference type="NCBIfam" id="NF009092">
    <property type="entry name" value="PRK12428.1"/>
    <property type="match status" value="1"/>
</dbReference>
<gene>
    <name evidence="4" type="ORF">GCM10023205_73360</name>
</gene>
<evidence type="ECO:0000256" key="2">
    <source>
        <dbReference type="ARBA" id="ARBA00023002"/>
    </source>
</evidence>
<name>A0ABP9I7Q7_9ACTN</name>
<evidence type="ECO:0000313" key="4">
    <source>
        <dbReference type="EMBL" id="GAA4990942.1"/>
    </source>
</evidence>
<protein>
    <submittedName>
        <fullName evidence="4">Coniferyl-alcohol dehydrogenase</fullName>
    </submittedName>
</protein>
<dbReference type="PANTHER" id="PTHR43180">
    <property type="entry name" value="3-OXOACYL-(ACYL-CARRIER-PROTEIN) REDUCTASE (AFU_ORTHOLOGUE AFUA_6G11210)"/>
    <property type="match status" value="1"/>
</dbReference>
<sequence length="272" mass="28751">MSNPYSYHGKTVVVTGGHSGVGAALVELLDELGAAQITILDINQPTGTAHKFVRTDLNDRASVDAAVAAIGSDGPVDVLFNNAGVAGTLPAPVVFCVNYLGLRHLTERLVENGTLRRGGAIVNTASIAGYAWAHRLDEHQALISLSDWEDALAELTARGVQDAYVYAKELVQVYTMHYARTAAANGLRINSICPSPIDTPLLPDFRKTMSDKVIDWNIAQGNGRLATGRDVALGLAFLGADASCYINGANINLDGGFQASLTVGNVDYTGLR</sequence>
<dbReference type="Pfam" id="PF00106">
    <property type="entry name" value="adh_short"/>
    <property type="match status" value="1"/>
</dbReference>